<dbReference type="RefSeq" id="WP_150087182.1">
    <property type="nucleotide sequence ID" value="NZ_VWSF01000002.1"/>
</dbReference>
<dbReference type="Proteomes" id="UP000323426">
    <property type="component" value="Unassembled WGS sequence"/>
</dbReference>
<comment type="caution">
    <text evidence="2">The sequence shown here is derived from an EMBL/GenBank/DDBJ whole genome shotgun (WGS) entry which is preliminary data.</text>
</comment>
<keyword evidence="3" id="KW-1185">Reference proteome</keyword>
<proteinExistence type="predicted"/>
<dbReference type="Pfam" id="PF12708">
    <property type="entry name" value="Pect-lyase_RHGA_epim"/>
    <property type="match status" value="1"/>
</dbReference>
<dbReference type="InterPro" id="IPR011050">
    <property type="entry name" value="Pectin_lyase_fold/virulence"/>
</dbReference>
<dbReference type="InterPro" id="IPR012334">
    <property type="entry name" value="Pectin_lyas_fold"/>
</dbReference>
<name>A0A5M6DTU4_9BACT</name>
<dbReference type="SUPFAM" id="SSF51126">
    <property type="entry name" value="Pectin lyase-like"/>
    <property type="match status" value="1"/>
</dbReference>
<accession>A0A5M6DTU4</accession>
<evidence type="ECO:0000313" key="3">
    <source>
        <dbReference type="Proteomes" id="UP000323426"/>
    </source>
</evidence>
<evidence type="ECO:0000313" key="2">
    <source>
        <dbReference type="EMBL" id="KAA5548855.1"/>
    </source>
</evidence>
<protein>
    <recommendedName>
        <fullName evidence="1">Rhamnogalacturonase A/B/Epimerase-like pectate lyase domain-containing protein</fullName>
    </recommendedName>
</protein>
<feature type="domain" description="Rhamnogalacturonase A/B/Epimerase-like pectate lyase" evidence="1">
    <location>
        <begin position="76"/>
        <end position="180"/>
    </location>
</feature>
<gene>
    <name evidence="2" type="ORF">F0145_04910</name>
</gene>
<dbReference type="AlphaFoldDB" id="A0A5M6DTU4"/>
<evidence type="ECO:0000259" key="1">
    <source>
        <dbReference type="Pfam" id="PF12708"/>
    </source>
</evidence>
<sequence>MKKSILLILFLTTLLHLTKAQTWRSELYPANWQEPTKANFYSDKLIQDFSYAGYHRGEQEIPVKTQNLVDVTKAPYNADNTGKIDVTNILQKALDDIGAKPGGGIVYLPKGTYQVSPQGQNNYCLLIRHSNVVLRGFGSGHTFIYNASTAMRGKAIIKIDNGNSWATDGTNKQAITSNLMSPTRIIPVQNTAGFKVGDLVIIRNYINNDWVAEHNMLEYWQDKGNNLTGQLYCREIMAINPKTKEITVDIPIRYALKTAHGAAVYKAPAMLTEVGIEDVALGNRQNFTVGDWSEESYNKPANGSYQSHDSWAIAMAQVYNGWIQRVASYTPPGNTSGAHLLSNGIKVWQTKNVSILNCHYKNPQFGGGGGNGYMYRVMGNETLLQDCIAENNRHGFVMSHMTASGNVFYRCLDKNTGRQTGLTGQEKTSGSGSDHHMHFSHSNLFDQCHVENSFFAAGWRKWGGATIHGLTAAHSLYWNLTSIGSQAQAVQTQQGRYGYVIGTSGNKPEVSTAVWQPGTEKVTDPVDHVEGLGNGSSLMPQSLYQDQKSKRLAKVKNSNQQK</sequence>
<dbReference type="Gene3D" id="2.160.20.10">
    <property type="entry name" value="Single-stranded right-handed beta-helix, Pectin lyase-like"/>
    <property type="match status" value="1"/>
</dbReference>
<reference evidence="2 3" key="1">
    <citation type="submission" date="2019-09" db="EMBL/GenBank/DDBJ databases">
        <title>Genome sequence and assembly of Adhaeribacter sp.</title>
        <authorList>
            <person name="Chhetri G."/>
        </authorList>
    </citation>
    <scope>NUCLEOTIDE SEQUENCE [LARGE SCALE GENOMIC DNA]</scope>
    <source>
        <strain evidence="2 3">DK36</strain>
    </source>
</reference>
<organism evidence="2 3">
    <name type="scientific">Adhaeribacter rhizoryzae</name>
    <dbReference type="NCBI Taxonomy" id="2607907"/>
    <lineage>
        <taxon>Bacteria</taxon>
        <taxon>Pseudomonadati</taxon>
        <taxon>Bacteroidota</taxon>
        <taxon>Cytophagia</taxon>
        <taxon>Cytophagales</taxon>
        <taxon>Hymenobacteraceae</taxon>
        <taxon>Adhaeribacter</taxon>
    </lineage>
</organism>
<dbReference type="InterPro" id="IPR024535">
    <property type="entry name" value="RHGA/B-epi-like_pectate_lyase"/>
</dbReference>
<dbReference type="EMBL" id="VWSF01000002">
    <property type="protein sequence ID" value="KAA5548855.1"/>
    <property type="molecule type" value="Genomic_DNA"/>
</dbReference>